<evidence type="ECO:0000313" key="1">
    <source>
        <dbReference type="EMBL" id="MBP2322814.1"/>
    </source>
</evidence>
<organism evidence="1 2">
    <name type="scientific">Kibdelosporangium banguiense</name>
    <dbReference type="NCBI Taxonomy" id="1365924"/>
    <lineage>
        <taxon>Bacteria</taxon>
        <taxon>Bacillati</taxon>
        <taxon>Actinomycetota</taxon>
        <taxon>Actinomycetes</taxon>
        <taxon>Pseudonocardiales</taxon>
        <taxon>Pseudonocardiaceae</taxon>
        <taxon>Kibdelosporangium</taxon>
    </lineage>
</organism>
<keyword evidence="2" id="KW-1185">Reference proteome</keyword>
<comment type="caution">
    <text evidence="1">The sequence shown here is derived from an EMBL/GenBank/DDBJ whole genome shotgun (WGS) entry which is preliminary data.</text>
</comment>
<evidence type="ECO:0008006" key="3">
    <source>
        <dbReference type="Google" id="ProtNLM"/>
    </source>
</evidence>
<proteinExistence type="predicted"/>
<sequence>MALREAGSRSFRGDADGAEAALRSLRARWRTASIAAGWRYPSDWALPEVDAVCASALVKADLADPLADLGRARAVSGAGLDETLTDVAALHAVLSDPRLLAANPDTTPARLLRLTALAWADVSSNEICRSEVRESLTGLSTAAYLRTRLGEIYRQASRDQKSVGHVLLTVSIDLSAVVGWSRLMAMVLAADVLRQVFDGGESLALLGPSVAVVLTEREPQLAKRSAEAQWTLAKRLSVDPQLHTLGPVEVRLHRLPPTHEQACDLIESLGRA</sequence>
<gene>
    <name evidence="1" type="ORF">JOF56_003199</name>
</gene>
<dbReference type="EMBL" id="JAGINW010000001">
    <property type="protein sequence ID" value="MBP2322814.1"/>
    <property type="molecule type" value="Genomic_DNA"/>
</dbReference>
<dbReference type="RefSeq" id="WP_209638526.1">
    <property type="nucleotide sequence ID" value="NZ_JAGINW010000001.1"/>
</dbReference>
<reference evidence="1 2" key="1">
    <citation type="submission" date="2021-03" db="EMBL/GenBank/DDBJ databases">
        <title>Sequencing the genomes of 1000 actinobacteria strains.</title>
        <authorList>
            <person name="Klenk H.-P."/>
        </authorList>
    </citation>
    <scope>NUCLEOTIDE SEQUENCE [LARGE SCALE GENOMIC DNA]</scope>
    <source>
        <strain evidence="1 2">DSM 46670</strain>
    </source>
</reference>
<name>A0ABS4TEH8_9PSEU</name>
<protein>
    <recommendedName>
        <fullName evidence="3">GGDEF domain-containing protein</fullName>
    </recommendedName>
</protein>
<dbReference type="Proteomes" id="UP001519332">
    <property type="component" value="Unassembled WGS sequence"/>
</dbReference>
<evidence type="ECO:0000313" key="2">
    <source>
        <dbReference type="Proteomes" id="UP001519332"/>
    </source>
</evidence>
<accession>A0ABS4TEH8</accession>